<feature type="signal peptide" evidence="1">
    <location>
        <begin position="1"/>
        <end position="24"/>
    </location>
</feature>
<accession>A0AAE0NNR5</accession>
<evidence type="ECO:0000313" key="3">
    <source>
        <dbReference type="Proteomes" id="UP001285441"/>
    </source>
</evidence>
<keyword evidence="3" id="KW-1185">Reference proteome</keyword>
<sequence length="87" mass="9660">MKLRVESALHIGWLIAGLRFPSQATVLICSNDQCPAIVTIHQTCRFFLEYVSGHLGSQILSFALGNAVAKTSSLDYFKWERASRDSS</sequence>
<reference evidence="2" key="1">
    <citation type="journal article" date="2023" name="Mol. Phylogenet. Evol.">
        <title>Genome-scale phylogeny and comparative genomics of the fungal order Sordariales.</title>
        <authorList>
            <person name="Hensen N."/>
            <person name="Bonometti L."/>
            <person name="Westerberg I."/>
            <person name="Brannstrom I.O."/>
            <person name="Guillou S."/>
            <person name="Cros-Aarteil S."/>
            <person name="Calhoun S."/>
            <person name="Haridas S."/>
            <person name="Kuo A."/>
            <person name="Mondo S."/>
            <person name="Pangilinan J."/>
            <person name="Riley R."/>
            <person name="LaButti K."/>
            <person name="Andreopoulos B."/>
            <person name="Lipzen A."/>
            <person name="Chen C."/>
            <person name="Yan M."/>
            <person name="Daum C."/>
            <person name="Ng V."/>
            <person name="Clum A."/>
            <person name="Steindorff A."/>
            <person name="Ohm R.A."/>
            <person name="Martin F."/>
            <person name="Silar P."/>
            <person name="Natvig D.O."/>
            <person name="Lalanne C."/>
            <person name="Gautier V."/>
            <person name="Ament-Velasquez S.L."/>
            <person name="Kruys A."/>
            <person name="Hutchinson M.I."/>
            <person name="Powell A.J."/>
            <person name="Barry K."/>
            <person name="Miller A.N."/>
            <person name="Grigoriev I.V."/>
            <person name="Debuchy R."/>
            <person name="Gladieux P."/>
            <person name="Hiltunen Thoren M."/>
            <person name="Johannesson H."/>
        </authorList>
    </citation>
    <scope>NUCLEOTIDE SEQUENCE</scope>
    <source>
        <strain evidence="2">CBS 232.78</strain>
    </source>
</reference>
<organism evidence="2 3">
    <name type="scientific">Podospora didyma</name>
    <dbReference type="NCBI Taxonomy" id="330526"/>
    <lineage>
        <taxon>Eukaryota</taxon>
        <taxon>Fungi</taxon>
        <taxon>Dikarya</taxon>
        <taxon>Ascomycota</taxon>
        <taxon>Pezizomycotina</taxon>
        <taxon>Sordariomycetes</taxon>
        <taxon>Sordariomycetidae</taxon>
        <taxon>Sordariales</taxon>
        <taxon>Podosporaceae</taxon>
        <taxon>Podospora</taxon>
    </lineage>
</organism>
<dbReference type="Proteomes" id="UP001285441">
    <property type="component" value="Unassembled WGS sequence"/>
</dbReference>
<evidence type="ECO:0000256" key="1">
    <source>
        <dbReference type="SAM" id="SignalP"/>
    </source>
</evidence>
<protein>
    <submittedName>
        <fullName evidence="2">Uncharacterized protein</fullName>
    </submittedName>
</protein>
<reference evidence="2" key="2">
    <citation type="submission" date="2023-06" db="EMBL/GenBank/DDBJ databases">
        <authorList>
            <consortium name="Lawrence Berkeley National Laboratory"/>
            <person name="Haridas S."/>
            <person name="Hensen N."/>
            <person name="Bonometti L."/>
            <person name="Westerberg I."/>
            <person name="Brannstrom I.O."/>
            <person name="Guillou S."/>
            <person name="Cros-Aarteil S."/>
            <person name="Calhoun S."/>
            <person name="Kuo A."/>
            <person name="Mondo S."/>
            <person name="Pangilinan J."/>
            <person name="Riley R."/>
            <person name="LaButti K."/>
            <person name="Andreopoulos B."/>
            <person name="Lipzen A."/>
            <person name="Chen C."/>
            <person name="Yanf M."/>
            <person name="Daum C."/>
            <person name="Ng V."/>
            <person name="Clum A."/>
            <person name="Steindorff A."/>
            <person name="Ohm R."/>
            <person name="Martin F."/>
            <person name="Silar P."/>
            <person name="Natvig D."/>
            <person name="Lalanne C."/>
            <person name="Gautier V."/>
            <person name="Ament-velasquez S.L."/>
            <person name="Kruys A."/>
            <person name="Hutchinson M.I."/>
            <person name="Powell A.J."/>
            <person name="Barry K."/>
            <person name="Miller A.N."/>
            <person name="Grigoriev I.V."/>
            <person name="Debuchy R."/>
            <person name="Gladieux P."/>
            <person name="Thoren M.H."/>
            <person name="Johannesson H."/>
        </authorList>
    </citation>
    <scope>NUCLEOTIDE SEQUENCE</scope>
    <source>
        <strain evidence="2">CBS 232.78</strain>
    </source>
</reference>
<gene>
    <name evidence="2" type="ORF">B0H63DRAFT_471813</name>
</gene>
<name>A0AAE0NNR5_9PEZI</name>
<evidence type="ECO:0000313" key="2">
    <source>
        <dbReference type="EMBL" id="KAK3384883.1"/>
    </source>
</evidence>
<keyword evidence="1" id="KW-0732">Signal</keyword>
<comment type="caution">
    <text evidence="2">The sequence shown here is derived from an EMBL/GenBank/DDBJ whole genome shotgun (WGS) entry which is preliminary data.</text>
</comment>
<dbReference type="EMBL" id="JAULSW010000004">
    <property type="protein sequence ID" value="KAK3384883.1"/>
    <property type="molecule type" value="Genomic_DNA"/>
</dbReference>
<feature type="chain" id="PRO_5041932278" evidence="1">
    <location>
        <begin position="25"/>
        <end position="87"/>
    </location>
</feature>
<dbReference type="AlphaFoldDB" id="A0AAE0NNR5"/>
<proteinExistence type="predicted"/>